<dbReference type="Proteomes" id="UP000094065">
    <property type="component" value="Unassembled WGS sequence"/>
</dbReference>
<protein>
    <submittedName>
        <fullName evidence="1">Uncharacterized protein</fullName>
    </submittedName>
</protein>
<evidence type="ECO:0000313" key="1">
    <source>
        <dbReference type="EMBL" id="ODN77625.1"/>
    </source>
</evidence>
<organism evidence="1 2">
    <name type="scientific">Cryptococcus amylolentus CBS 6039</name>
    <dbReference type="NCBI Taxonomy" id="1295533"/>
    <lineage>
        <taxon>Eukaryota</taxon>
        <taxon>Fungi</taxon>
        <taxon>Dikarya</taxon>
        <taxon>Basidiomycota</taxon>
        <taxon>Agaricomycotina</taxon>
        <taxon>Tremellomycetes</taxon>
        <taxon>Tremellales</taxon>
        <taxon>Cryptococcaceae</taxon>
        <taxon>Cryptococcus</taxon>
    </lineage>
</organism>
<proteinExistence type="predicted"/>
<name>A0A1E3HNA9_9TREE</name>
<sequence length="443" mass="50065">MFVPQYLRKVTMVGLQLGGRPRVSDMASWRRDLQTMLLAYGRMDIRPCKDVWIQDPASGTCSHFVDPLCLEQAVYATHAKELYREVTLDGKSIETLWKGCGLNDDDELPDQSVLDLLSDEKPTPLGHISISYLSAVRKLLLMGHCSSLYLRTGHAADWHPASVPRHLSTLTEELGISALFCDVENLVIGEEYMEYILKALENDTGSETSLGINSKYIPQYVPIVCIHWPDYSRSEMLGDELKTLITSPSPLLACYELVIHNAKLDQIPPILGPELVLDLAPAVYHEGVDCEYHIGHTQEVACLRWLSRYLKDVARVDYRGQLDITFANLFTWKPSTPNSVLRYNTDVELGGDSWHDDTAEVIDDTAEVIDDAACGFSDEEQMVLEDFFPRDMGPRHCPCCAPFVPRGEVDLWHYVGAKNKKGKVYDRVSKENVYDRIFRDFGL</sequence>
<evidence type="ECO:0000313" key="2">
    <source>
        <dbReference type="Proteomes" id="UP000094065"/>
    </source>
</evidence>
<gene>
    <name evidence="1" type="ORF">L202_04784</name>
</gene>
<dbReference type="EMBL" id="AWGJ01000007">
    <property type="protein sequence ID" value="ODN77625.1"/>
    <property type="molecule type" value="Genomic_DNA"/>
</dbReference>
<accession>A0A1E3HNA9</accession>
<keyword evidence="2" id="KW-1185">Reference proteome</keyword>
<dbReference type="AlphaFoldDB" id="A0A1E3HNA9"/>
<reference evidence="1 2" key="1">
    <citation type="submission" date="2016-06" db="EMBL/GenBank/DDBJ databases">
        <title>Evolution of pathogenesis and genome organization in the Tremellales.</title>
        <authorList>
            <person name="Cuomo C."/>
            <person name="Litvintseva A."/>
            <person name="Heitman J."/>
            <person name="Chen Y."/>
            <person name="Sun S."/>
            <person name="Springer D."/>
            <person name="Dromer F."/>
            <person name="Young S."/>
            <person name="Zeng Q."/>
            <person name="Chapman S."/>
            <person name="Gujja S."/>
            <person name="Saif S."/>
            <person name="Birren B."/>
        </authorList>
    </citation>
    <scope>NUCLEOTIDE SEQUENCE [LARGE SCALE GENOMIC DNA]</scope>
    <source>
        <strain evidence="1 2">CBS 6039</strain>
    </source>
</reference>
<dbReference type="RefSeq" id="XP_018992861.1">
    <property type="nucleotide sequence ID" value="XM_019138918.1"/>
</dbReference>
<comment type="caution">
    <text evidence="1">The sequence shown here is derived from an EMBL/GenBank/DDBJ whole genome shotgun (WGS) entry which is preliminary data.</text>
</comment>
<dbReference type="GeneID" id="30156093"/>